<feature type="domain" description="Heme-copper oxidase subunit III family profile" evidence="8">
    <location>
        <begin position="33"/>
        <end position="224"/>
    </location>
</feature>
<reference evidence="10" key="1">
    <citation type="journal article" date="2019" name="Int. J. Syst. Evol. Microbiol.">
        <title>The Global Catalogue of Microorganisms (GCM) 10K type strain sequencing project: providing services to taxonomists for standard genome sequencing and annotation.</title>
        <authorList>
            <consortium name="The Broad Institute Genomics Platform"/>
            <consortium name="The Broad Institute Genome Sequencing Center for Infectious Disease"/>
            <person name="Wu L."/>
            <person name="Ma J."/>
        </authorList>
    </citation>
    <scope>NUCLEOTIDE SEQUENCE [LARGE SCALE GENOMIC DNA]</scope>
    <source>
        <strain evidence="10">CECT 7698</strain>
    </source>
</reference>
<evidence type="ECO:0000256" key="6">
    <source>
        <dbReference type="RuleBase" id="RU003376"/>
    </source>
</evidence>
<feature type="transmembrane region" description="Helical" evidence="7">
    <location>
        <begin position="36"/>
        <end position="59"/>
    </location>
</feature>
<comment type="similarity">
    <text evidence="2 6">Belongs to the cytochrome c oxidase subunit 3 family.</text>
</comment>
<dbReference type="PANTHER" id="PTHR11403">
    <property type="entry name" value="CYTOCHROME C OXIDASE SUBUNIT III"/>
    <property type="match status" value="1"/>
</dbReference>
<dbReference type="InterPro" id="IPR013833">
    <property type="entry name" value="Cyt_c_oxidase_su3_a-hlx"/>
</dbReference>
<name>A0ABV7LMH6_9GAMM</name>
<proteinExistence type="inferred from homology"/>
<dbReference type="CDD" id="cd00386">
    <property type="entry name" value="Heme_Cu_Oxidase_III_like"/>
    <property type="match status" value="1"/>
</dbReference>
<feature type="transmembrane region" description="Helical" evidence="7">
    <location>
        <begin position="71"/>
        <end position="92"/>
    </location>
</feature>
<dbReference type="Proteomes" id="UP001595579">
    <property type="component" value="Unassembled WGS sequence"/>
</dbReference>
<evidence type="ECO:0000256" key="2">
    <source>
        <dbReference type="ARBA" id="ARBA00010581"/>
    </source>
</evidence>
<dbReference type="PROSITE" id="PS50253">
    <property type="entry name" value="COX3"/>
    <property type="match status" value="1"/>
</dbReference>
<dbReference type="Pfam" id="PF00510">
    <property type="entry name" value="COX3"/>
    <property type="match status" value="1"/>
</dbReference>
<comment type="caution">
    <text evidence="9">The sequence shown here is derived from an EMBL/GenBank/DDBJ whole genome shotgun (WGS) entry which is preliminary data.</text>
</comment>
<feature type="transmembrane region" description="Helical" evidence="7">
    <location>
        <begin position="104"/>
        <end position="122"/>
    </location>
</feature>
<evidence type="ECO:0000256" key="1">
    <source>
        <dbReference type="ARBA" id="ARBA00004141"/>
    </source>
</evidence>
<keyword evidence="10" id="KW-1185">Reference proteome</keyword>
<evidence type="ECO:0000256" key="4">
    <source>
        <dbReference type="ARBA" id="ARBA00022989"/>
    </source>
</evidence>
<dbReference type="InterPro" id="IPR024791">
    <property type="entry name" value="Cyt_c/ubiquinol_Oxase_su3"/>
</dbReference>
<gene>
    <name evidence="9" type="ORF">ACFOEV_07850</name>
</gene>
<feature type="transmembrane region" description="Helical" evidence="7">
    <location>
        <begin position="168"/>
        <end position="188"/>
    </location>
</feature>
<dbReference type="SUPFAM" id="SSF81452">
    <property type="entry name" value="Cytochrome c oxidase subunit III-like"/>
    <property type="match status" value="1"/>
</dbReference>
<dbReference type="PANTHER" id="PTHR11403:SF6">
    <property type="entry name" value="NITRIC OXIDE REDUCTASE SUBUNIT E"/>
    <property type="match status" value="1"/>
</dbReference>
<evidence type="ECO:0000256" key="3">
    <source>
        <dbReference type="ARBA" id="ARBA00022692"/>
    </source>
</evidence>
<dbReference type="Gene3D" id="1.20.120.80">
    <property type="entry name" value="Cytochrome c oxidase, subunit III, four-helix bundle"/>
    <property type="match status" value="1"/>
</dbReference>
<sequence length="224" mass="25474">MPMTGPRDKPLSELGPVAEQFEEIEQQRASNLLGMWLFLATELLLFGGIFASFVVYRFLYPQGFIEASNLLSLPTGVFNTAVLLTSGLTMVLTEHSLNAGRRRAALLFLLSTLALGAVFLGIKAMEWHHEYQEGLMPVFNLAFDHTGEHARQVRLFFNFYFSLTGLHVFHMLIGVGLLGIIVVFILRWRDPPRIARQVQITALYWAFVDVLWVIIFTLLYVLRI</sequence>
<dbReference type="InterPro" id="IPR000298">
    <property type="entry name" value="Cyt_c_oxidase-like_su3"/>
</dbReference>
<organism evidence="9 10">
    <name type="scientific">Litchfieldella rifensis</name>
    <dbReference type="NCBI Taxonomy" id="762643"/>
    <lineage>
        <taxon>Bacteria</taxon>
        <taxon>Pseudomonadati</taxon>
        <taxon>Pseudomonadota</taxon>
        <taxon>Gammaproteobacteria</taxon>
        <taxon>Oceanospirillales</taxon>
        <taxon>Halomonadaceae</taxon>
        <taxon>Litchfieldella</taxon>
    </lineage>
</organism>
<dbReference type="EMBL" id="JBHRUG010000017">
    <property type="protein sequence ID" value="MFC3283515.1"/>
    <property type="molecule type" value="Genomic_DNA"/>
</dbReference>
<evidence type="ECO:0000259" key="8">
    <source>
        <dbReference type="PROSITE" id="PS50253"/>
    </source>
</evidence>
<dbReference type="InterPro" id="IPR035973">
    <property type="entry name" value="Cyt_c_oxidase_su3-like_sf"/>
</dbReference>
<feature type="transmembrane region" description="Helical" evidence="7">
    <location>
        <begin position="200"/>
        <end position="222"/>
    </location>
</feature>
<evidence type="ECO:0000256" key="7">
    <source>
        <dbReference type="SAM" id="Phobius"/>
    </source>
</evidence>
<keyword evidence="5 7" id="KW-0472">Membrane</keyword>
<protein>
    <submittedName>
        <fullName evidence="9">Heme-copper oxidase subunit III</fullName>
    </submittedName>
</protein>
<accession>A0ABV7LMH6</accession>
<evidence type="ECO:0000313" key="9">
    <source>
        <dbReference type="EMBL" id="MFC3283515.1"/>
    </source>
</evidence>
<keyword evidence="4 7" id="KW-1133">Transmembrane helix</keyword>
<evidence type="ECO:0000313" key="10">
    <source>
        <dbReference type="Proteomes" id="UP001595579"/>
    </source>
</evidence>
<evidence type="ECO:0000256" key="5">
    <source>
        <dbReference type="ARBA" id="ARBA00023136"/>
    </source>
</evidence>
<dbReference type="RefSeq" id="WP_386772581.1">
    <property type="nucleotide sequence ID" value="NZ_JBHRUG010000017.1"/>
</dbReference>
<comment type="subcellular location">
    <subcellularLocation>
        <location evidence="6">Cell membrane</location>
        <topology evidence="6">Multi-pass membrane protein</topology>
    </subcellularLocation>
    <subcellularLocation>
        <location evidence="1">Membrane</location>
        <topology evidence="1">Multi-pass membrane protein</topology>
    </subcellularLocation>
</comment>
<keyword evidence="3 6" id="KW-0812">Transmembrane</keyword>